<evidence type="ECO:0000313" key="1">
    <source>
        <dbReference type="EMBL" id="AVX40049.1"/>
    </source>
</evidence>
<sequence>MLFNDSEPGPLTVAGFNAALLSWSQGKKYAHSEMKQMLQIPGFCDIEILPTFSDFSVITGVKS</sequence>
<name>A0ABM6UY37_9GAMM</name>
<dbReference type="Proteomes" id="UP000240908">
    <property type="component" value="Chromosome"/>
</dbReference>
<gene>
    <name evidence="1" type="ORF">DA391_21845</name>
</gene>
<keyword evidence="2" id="KW-1185">Reference proteome</keyword>
<organism evidence="1 2">
    <name type="scientific">Yersinia massiliensis</name>
    <dbReference type="NCBI Taxonomy" id="419257"/>
    <lineage>
        <taxon>Bacteria</taxon>
        <taxon>Pseudomonadati</taxon>
        <taxon>Pseudomonadota</taxon>
        <taxon>Gammaproteobacteria</taxon>
        <taxon>Enterobacterales</taxon>
        <taxon>Yersiniaceae</taxon>
        <taxon>Yersinia</taxon>
    </lineage>
</organism>
<protein>
    <submittedName>
        <fullName evidence="1">Uncharacterized protein</fullName>
    </submittedName>
</protein>
<proteinExistence type="predicted"/>
<reference evidence="2" key="1">
    <citation type="journal article" date="2018" name="Genome Announc.">
        <title>First complete genome sequence of Yersinia massiliensis.</title>
        <authorList>
            <person name="Thomas M.C."/>
            <person name="Arling V."/>
            <person name="Goji N."/>
            <person name="Janzen T.W."/>
            <person name="Duceppe M.-O."/>
            <person name="Mathews A."/>
            <person name="Carrillo C."/>
            <person name="Amoako K."/>
        </authorList>
    </citation>
    <scope>NUCLEOTIDE SEQUENCE [LARGE SCALE GENOMIC DNA]</scope>
    <source>
        <strain evidence="2">GTA</strain>
    </source>
</reference>
<evidence type="ECO:0000313" key="2">
    <source>
        <dbReference type="Proteomes" id="UP000240908"/>
    </source>
</evidence>
<dbReference type="EMBL" id="CP028487">
    <property type="protein sequence ID" value="AVX40049.1"/>
    <property type="molecule type" value="Genomic_DNA"/>
</dbReference>
<accession>A0ABM6UY37</accession>